<keyword evidence="9" id="KW-1278">Translocase</keyword>
<dbReference type="InterPro" id="IPR036163">
    <property type="entry name" value="HMA_dom_sf"/>
</dbReference>
<feature type="transmembrane region" description="Helical" evidence="13">
    <location>
        <begin position="375"/>
        <end position="398"/>
    </location>
</feature>
<dbReference type="Gene3D" id="3.40.1110.10">
    <property type="entry name" value="Calcium-transporting ATPase, cytoplasmic domain N"/>
    <property type="match status" value="1"/>
</dbReference>
<reference evidence="17" key="3">
    <citation type="submission" date="2023-06" db="EMBL/GenBank/DDBJ databases">
        <title>Pangenomics reveal diversification of enzyme families and niche specialization in globally abundant SAR202 bacteria.</title>
        <authorList>
            <person name="Saw J.H.W."/>
        </authorList>
    </citation>
    <scope>NUCLEOTIDE SEQUENCE [LARGE SCALE GENOMIC DNA]</scope>
    <source>
        <strain evidence="17">JH1073</strain>
    </source>
</reference>
<reference evidence="16" key="2">
    <citation type="journal article" date="2023" name="Nat. Commun.">
        <title>Cultivation of marine bacteria of the SAR202 clade.</title>
        <authorList>
            <person name="Lim Y."/>
            <person name="Seo J.H."/>
            <person name="Giovannoni S.J."/>
            <person name="Kang I."/>
            <person name="Cho J.C."/>
        </authorList>
    </citation>
    <scope>NUCLEOTIDE SEQUENCE</scope>
    <source>
        <strain evidence="16">JH1073</strain>
    </source>
</reference>
<dbReference type="Gene3D" id="3.40.50.1000">
    <property type="entry name" value="HAD superfamily/HAD-like"/>
    <property type="match status" value="1"/>
</dbReference>
<dbReference type="InterPro" id="IPR023298">
    <property type="entry name" value="ATPase_P-typ_TM_dom_sf"/>
</dbReference>
<dbReference type="NCBIfam" id="TIGR01494">
    <property type="entry name" value="ATPase_P-type"/>
    <property type="match status" value="1"/>
</dbReference>
<dbReference type="InterPro" id="IPR044492">
    <property type="entry name" value="P_typ_ATPase_HD_dom"/>
</dbReference>
<dbReference type="NCBIfam" id="TIGR01525">
    <property type="entry name" value="ATPase-IB_hvy"/>
    <property type="match status" value="1"/>
</dbReference>
<dbReference type="SFLD" id="SFLDF00027">
    <property type="entry name" value="p-type_atpase"/>
    <property type="match status" value="1"/>
</dbReference>
<evidence type="ECO:0000256" key="3">
    <source>
        <dbReference type="ARBA" id="ARBA00022475"/>
    </source>
</evidence>
<keyword evidence="8 13" id="KW-0067">ATP-binding</keyword>
<keyword evidence="7" id="KW-0813">Transport</keyword>
<dbReference type="InterPro" id="IPR023214">
    <property type="entry name" value="HAD_sf"/>
</dbReference>
<feature type="transmembrane region" description="Helical" evidence="13">
    <location>
        <begin position="86"/>
        <end position="103"/>
    </location>
</feature>
<keyword evidence="7" id="KW-0406">Ion transport</keyword>
<evidence type="ECO:0000256" key="11">
    <source>
        <dbReference type="ARBA" id="ARBA00023008"/>
    </source>
</evidence>
<keyword evidence="5 13" id="KW-0479">Metal-binding</keyword>
<comment type="subcellular location">
    <subcellularLocation>
        <location evidence="1">Cell membrane</location>
        <topology evidence="1">Multi-pass membrane protein</topology>
    </subcellularLocation>
</comment>
<evidence type="ECO:0000256" key="6">
    <source>
        <dbReference type="ARBA" id="ARBA00022741"/>
    </source>
</evidence>
<evidence type="ECO:0000313" key="16">
    <source>
        <dbReference type="EMBL" id="WFG40725.1"/>
    </source>
</evidence>
<dbReference type="PROSITE" id="PS00154">
    <property type="entry name" value="ATPASE_E1_E2"/>
    <property type="match status" value="1"/>
</dbReference>
<comment type="similarity">
    <text evidence="2 13">Belongs to the cation transport ATPase (P-type) (TC 3.A.3) family. Type IB subfamily.</text>
</comment>
<evidence type="ECO:0000313" key="17">
    <source>
        <dbReference type="Proteomes" id="UP001219901"/>
    </source>
</evidence>
<dbReference type="EMBL" id="WMBE01000002">
    <property type="protein sequence ID" value="MDG0866713.1"/>
    <property type="molecule type" value="Genomic_DNA"/>
</dbReference>
<dbReference type="Pfam" id="PF00403">
    <property type="entry name" value="HMA"/>
    <property type="match status" value="1"/>
</dbReference>
<dbReference type="EMBL" id="CP046147">
    <property type="protein sequence ID" value="WFG40725.1"/>
    <property type="molecule type" value="Genomic_DNA"/>
</dbReference>
<dbReference type="FunFam" id="2.70.150.10:FF:000020">
    <property type="entry name" value="Copper-exporting P-type ATPase A"/>
    <property type="match status" value="1"/>
</dbReference>
<keyword evidence="10 13" id="KW-1133">Transmembrane helix</keyword>
<dbReference type="GO" id="GO:0005507">
    <property type="term" value="F:copper ion binding"/>
    <property type="evidence" value="ECO:0007669"/>
    <property type="project" value="TreeGrafter"/>
</dbReference>
<accession>A0AAJ5ZJZ1</accession>
<dbReference type="InterPro" id="IPR018303">
    <property type="entry name" value="ATPase_P-typ_P_site"/>
</dbReference>
<dbReference type="PRINTS" id="PR00943">
    <property type="entry name" value="CUATPASE"/>
</dbReference>
<dbReference type="PROSITE" id="PS50846">
    <property type="entry name" value="HMA_2"/>
    <property type="match status" value="1"/>
</dbReference>
<dbReference type="InterPro" id="IPR008250">
    <property type="entry name" value="ATPase_P-typ_transduc_dom_A_sf"/>
</dbReference>
<dbReference type="SUPFAM" id="SSF56784">
    <property type="entry name" value="HAD-like"/>
    <property type="match status" value="1"/>
</dbReference>
<dbReference type="CDD" id="cd02094">
    <property type="entry name" value="P-type_ATPase_Cu-like"/>
    <property type="match status" value="1"/>
</dbReference>
<dbReference type="InterPro" id="IPR023299">
    <property type="entry name" value="ATPase_P-typ_cyto_dom_N"/>
</dbReference>
<sequence>MTCAACVHHVGNALRELPGIVDAQVSLGTETATVEFASRSITKPDVRDALSGAGYSVRSFADEDTSIFADGDRKIREAELKSTRDMMIVSLAVASVVMIAMNYTKVESLADLSTTAVNIFFLVLATPVQFWTGRRFYRSAWAAARLGTSNMNTLVAIGTSTAYFYSVAVTILRPVFEDSLTFSGAAVGGSHSTGTYFDVSASIIGLILLGRWLEGRARGRTSDAIKKLMGLQPSTAVIIRDGEPTEIDIAEVLAGDTIVLRPGERVPVDGEIIEGQTAIDESMLTGEPLPADKQTGDKVFTGTVNGTGAVRFVASAVGRETVLAGIVRMVQQAQSSRAPIEHLVDKVTARFVPAVLLIAILTFATWSFLAPEPAIINALLMTVAVLVIACPCALGLATPTAIMVGMGRGASSGALIRNADALERAHRLDTVVFDKTGTLTEGKPAVSTIEGHGVTNRELIRLAAAAEISSEHPLASAVLLEAKASGIDLPAATNVEANPGRGISATVEGSRILVGSPVYIAEQTSASYEFSELSIVIADRGETVLAVAKDDHPIGLIGVSDIVKREAAQAISDLKSRGIRTVMLTGDNQRTADKVATAIGIDHVIAEVMPDGKTAAISELQREGNVVAMVGDGINDAPALATADVGVAIGSGTDIAIEAADVTITSGDPAVVAELIELSRSTMRTIKQNLFWAFFYNVMLIPIAAGALYPVFSSDSATVPGYLQPIIGEIGFLNPVVAAGAMAFSSVTVVTNSLRLGRGVRNKARRTPPSEPTNIEVTA</sequence>
<keyword evidence="4 13" id="KW-0812">Transmembrane</keyword>
<dbReference type="SUPFAM" id="SSF55008">
    <property type="entry name" value="HMA, heavy metal-associated domain"/>
    <property type="match status" value="1"/>
</dbReference>
<keyword evidence="11" id="KW-0186">Copper</keyword>
<dbReference type="InterPro" id="IPR036412">
    <property type="entry name" value="HAD-like_sf"/>
</dbReference>
<keyword evidence="7" id="KW-0187">Copper transport</keyword>
<dbReference type="NCBIfam" id="TIGR01511">
    <property type="entry name" value="ATPase-IB1_Cu"/>
    <property type="match status" value="1"/>
</dbReference>
<dbReference type="GO" id="GO:0016887">
    <property type="term" value="F:ATP hydrolysis activity"/>
    <property type="evidence" value="ECO:0007669"/>
    <property type="project" value="InterPro"/>
</dbReference>
<dbReference type="PRINTS" id="PR00119">
    <property type="entry name" value="CATATPASE"/>
</dbReference>
<dbReference type="GO" id="GO:0043682">
    <property type="term" value="F:P-type divalent copper transporter activity"/>
    <property type="evidence" value="ECO:0007669"/>
    <property type="project" value="TreeGrafter"/>
</dbReference>
<name>A0AAJ5ZJZ1_9CHLR</name>
<evidence type="ECO:0000256" key="12">
    <source>
        <dbReference type="ARBA" id="ARBA00023136"/>
    </source>
</evidence>
<evidence type="ECO:0000256" key="13">
    <source>
        <dbReference type="RuleBase" id="RU362081"/>
    </source>
</evidence>
<evidence type="ECO:0000256" key="9">
    <source>
        <dbReference type="ARBA" id="ARBA00022967"/>
    </source>
</evidence>
<feature type="transmembrane region" description="Helical" evidence="13">
    <location>
        <begin position="154"/>
        <end position="176"/>
    </location>
</feature>
<evidence type="ECO:0000256" key="2">
    <source>
        <dbReference type="ARBA" id="ARBA00006024"/>
    </source>
</evidence>
<evidence type="ECO:0000256" key="8">
    <source>
        <dbReference type="ARBA" id="ARBA00022840"/>
    </source>
</evidence>
<evidence type="ECO:0000256" key="5">
    <source>
        <dbReference type="ARBA" id="ARBA00022723"/>
    </source>
</evidence>
<dbReference type="GO" id="GO:0005524">
    <property type="term" value="F:ATP binding"/>
    <property type="evidence" value="ECO:0007669"/>
    <property type="project" value="UniProtKB-UniRule"/>
</dbReference>
<reference evidence="17 18" key="1">
    <citation type="submission" date="2019-11" db="EMBL/GenBank/DDBJ databases">
        <authorList>
            <person name="Cho J.-C."/>
        </authorList>
    </citation>
    <scope>NUCLEOTIDE SEQUENCE [LARGE SCALE GENOMIC DNA]</scope>
    <source>
        <strain evidence="16 17">JH1073</strain>
        <strain evidence="15 18">JH702</strain>
    </source>
</reference>
<feature type="transmembrane region" description="Helical" evidence="13">
    <location>
        <begin position="347"/>
        <end position="369"/>
    </location>
</feature>
<evidence type="ECO:0000259" key="14">
    <source>
        <dbReference type="PROSITE" id="PS50846"/>
    </source>
</evidence>
<keyword evidence="6 13" id="KW-0547">Nucleotide-binding</keyword>
<dbReference type="PANTHER" id="PTHR43520:SF8">
    <property type="entry name" value="P-TYPE CU(+) TRANSPORTER"/>
    <property type="match status" value="1"/>
</dbReference>
<dbReference type="SUPFAM" id="SSF81665">
    <property type="entry name" value="Calcium ATPase, transmembrane domain M"/>
    <property type="match status" value="1"/>
</dbReference>
<feature type="transmembrane region" description="Helical" evidence="13">
    <location>
        <begin position="690"/>
        <end position="712"/>
    </location>
</feature>
<dbReference type="InterPro" id="IPR006121">
    <property type="entry name" value="HMA_dom"/>
</dbReference>
<dbReference type="GO" id="GO:0005886">
    <property type="term" value="C:plasma membrane"/>
    <property type="evidence" value="ECO:0007669"/>
    <property type="project" value="UniProtKB-SubCell"/>
</dbReference>
<keyword evidence="12 13" id="KW-0472">Membrane</keyword>
<dbReference type="SFLD" id="SFLDS00003">
    <property type="entry name" value="Haloacid_Dehalogenase"/>
    <property type="match status" value="1"/>
</dbReference>
<evidence type="ECO:0000313" key="18">
    <source>
        <dbReference type="Proteomes" id="UP001321249"/>
    </source>
</evidence>
<dbReference type="InterPro" id="IPR059000">
    <property type="entry name" value="ATPase_P-type_domA"/>
</dbReference>
<dbReference type="SUPFAM" id="SSF81653">
    <property type="entry name" value="Calcium ATPase, transduction domain A"/>
    <property type="match status" value="1"/>
</dbReference>
<dbReference type="SFLD" id="SFLDG00002">
    <property type="entry name" value="C1.7:_P-type_atpase_like"/>
    <property type="match status" value="1"/>
</dbReference>
<gene>
    <name evidence="15" type="ORF">GKO46_06440</name>
    <name evidence="16" type="ORF">GKO48_00440</name>
</gene>
<dbReference type="Pfam" id="PF00702">
    <property type="entry name" value="Hydrolase"/>
    <property type="match status" value="1"/>
</dbReference>
<proteinExistence type="inferred from homology"/>
<feature type="transmembrane region" description="Helical" evidence="13">
    <location>
        <begin position="732"/>
        <end position="756"/>
    </location>
</feature>
<evidence type="ECO:0000256" key="4">
    <source>
        <dbReference type="ARBA" id="ARBA00022692"/>
    </source>
</evidence>
<keyword evidence="3 13" id="KW-1003">Cell membrane</keyword>
<dbReference type="InterPro" id="IPR027256">
    <property type="entry name" value="P-typ_ATPase_IB"/>
</dbReference>
<protein>
    <submittedName>
        <fullName evidence="16">Heavy metal translocating P-type ATPase</fullName>
    </submittedName>
</protein>
<feature type="domain" description="HMA" evidence="14">
    <location>
        <begin position="1"/>
        <end position="58"/>
    </location>
</feature>
<dbReference type="Gene3D" id="3.30.70.100">
    <property type="match status" value="1"/>
</dbReference>
<organism evidence="16 17">
    <name type="scientific">Candidatus Lucifugimonas marina</name>
    <dbReference type="NCBI Taxonomy" id="3038979"/>
    <lineage>
        <taxon>Bacteria</taxon>
        <taxon>Bacillati</taxon>
        <taxon>Chloroflexota</taxon>
        <taxon>Dehalococcoidia</taxon>
        <taxon>SAR202 cluster</taxon>
        <taxon>Candidatus Lucifugimonadales</taxon>
        <taxon>Candidatus Lucifugimonadaceae</taxon>
        <taxon>Candidatus Lucifugimonas</taxon>
    </lineage>
</organism>
<dbReference type="GO" id="GO:0055070">
    <property type="term" value="P:copper ion homeostasis"/>
    <property type="evidence" value="ECO:0007669"/>
    <property type="project" value="TreeGrafter"/>
</dbReference>
<evidence type="ECO:0000313" key="15">
    <source>
        <dbReference type="EMBL" id="MDG0866713.1"/>
    </source>
</evidence>
<evidence type="ECO:0000256" key="1">
    <source>
        <dbReference type="ARBA" id="ARBA00004651"/>
    </source>
</evidence>
<dbReference type="PANTHER" id="PTHR43520">
    <property type="entry name" value="ATP7, ISOFORM B"/>
    <property type="match status" value="1"/>
</dbReference>
<dbReference type="Proteomes" id="UP001219901">
    <property type="component" value="Chromosome"/>
</dbReference>
<feature type="transmembrane region" description="Helical" evidence="13">
    <location>
        <begin position="196"/>
        <end position="213"/>
    </location>
</feature>
<dbReference type="Gene3D" id="2.70.150.10">
    <property type="entry name" value="Calcium-transporting ATPase, cytoplasmic transduction domain A"/>
    <property type="match status" value="1"/>
</dbReference>
<dbReference type="InterPro" id="IPR001757">
    <property type="entry name" value="P_typ_ATPase"/>
</dbReference>
<dbReference type="CDD" id="cd00371">
    <property type="entry name" value="HMA"/>
    <property type="match status" value="1"/>
</dbReference>
<evidence type="ECO:0000256" key="7">
    <source>
        <dbReference type="ARBA" id="ARBA00022796"/>
    </source>
</evidence>
<dbReference type="Pfam" id="PF00122">
    <property type="entry name" value="E1-E2_ATPase"/>
    <property type="match status" value="1"/>
</dbReference>
<dbReference type="Proteomes" id="UP001321249">
    <property type="component" value="Unassembled WGS sequence"/>
</dbReference>
<dbReference type="AlphaFoldDB" id="A0AAJ5ZJZ1"/>
<evidence type="ECO:0000256" key="10">
    <source>
        <dbReference type="ARBA" id="ARBA00022989"/>
    </source>
</evidence>
<keyword evidence="17" id="KW-1185">Reference proteome</keyword>
<feature type="transmembrane region" description="Helical" evidence="13">
    <location>
        <begin position="115"/>
        <end position="133"/>
    </location>
</feature>